<comment type="similarity">
    <text evidence="1">Belongs to the PPP phosphatase family.</text>
</comment>
<comment type="caution">
    <text evidence="4">The sequence shown here is derived from an EMBL/GenBank/DDBJ whole genome shotgun (WGS) entry which is preliminary data.</text>
</comment>
<dbReference type="InterPro" id="IPR043360">
    <property type="entry name" value="PP2B"/>
</dbReference>
<dbReference type="InterPro" id="IPR029052">
    <property type="entry name" value="Metallo-depent_PP-like"/>
</dbReference>
<dbReference type="Proteomes" id="UP001281761">
    <property type="component" value="Unassembled WGS sequence"/>
</dbReference>
<feature type="compositionally biased region" description="Basic and acidic residues" evidence="2">
    <location>
        <begin position="454"/>
        <end position="474"/>
    </location>
</feature>
<name>A0ABQ9YKR8_9EUKA</name>
<dbReference type="SUPFAM" id="SSF56300">
    <property type="entry name" value="Metallo-dependent phosphatases"/>
    <property type="match status" value="1"/>
</dbReference>
<proteinExistence type="inferred from homology"/>
<dbReference type="InterPro" id="IPR006186">
    <property type="entry name" value="Ser/Thr-sp_prot-phosphatase"/>
</dbReference>
<dbReference type="PANTHER" id="PTHR45673">
    <property type="entry name" value="SERINE/THREONINE-PROTEIN PHOSPHATASE 2B CATALYTIC SUBUNIT 1-RELATED"/>
    <property type="match status" value="1"/>
</dbReference>
<organism evidence="4 5">
    <name type="scientific">Blattamonas nauphoetae</name>
    <dbReference type="NCBI Taxonomy" id="2049346"/>
    <lineage>
        <taxon>Eukaryota</taxon>
        <taxon>Metamonada</taxon>
        <taxon>Preaxostyla</taxon>
        <taxon>Oxymonadida</taxon>
        <taxon>Blattamonas</taxon>
    </lineage>
</organism>
<dbReference type="SMART" id="SM00156">
    <property type="entry name" value="PP2Ac"/>
    <property type="match status" value="1"/>
</dbReference>
<dbReference type="GO" id="GO:0004722">
    <property type="term" value="F:protein serine/threonine phosphatase activity"/>
    <property type="evidence" value="ECO:0007669"/>
    <property type="project" value="UniProtKB-EC"/>
</dbReference>
<evidence type="ECO:0000259" key="3">
    <source>
        <dbReference type="PROSITE" id="PS00125"/>
    </source>
</evidence>
<dbReference type="EC" id="3.1.3.16" evidence="1"/>
<dbReference type="Gene3D" id="3.60.21.10">
    <property type="match status" value="1"/>
</dbReference>
<evidence type="ECO:0000256" key="1">
    <source>
        <dbReference type="RuleBase" id="RU004273"/>
    </source>
</evidence>
<dbReference type="EMBL" id="JARBJD010000003">
    <property type="protein sequence ID" value="KAK2964350.1"/>
    <property type="molecule type" value="Genomic_DNA"/>
</dbReference>
<sequence>MTEVDFYKPFDTVNRPCPDVPEPSKDILERDVLFGKDGTINLPALQDHLVREGRLAIPDITEICNRAAAIFRTEPNVVEIGDEVRVAGDLHASYYDFVKLLEVGGDPATSQYLFLGDYVDRGFFGCELLIHMLALKVSYPKTWWMLRGNHESRQLVEHFNFKRECLYKYSIDVLNAFLSVFDTMPIGALIGERRFFCVHAGISPQLKKLDAVATVNRFRDVPESGLMADLLWSDPLPADAEGKDTIAFTDNTARNCSYFYGATAVRTFLRTNSLVALVRGHECKDQGFEMQFPRSGQNPFPTVITLFSCPNYVDSFKNQAALLIVKKEKIHFRQFTASPHPYFLPNFIDVFQFSLPYVAENLTSMLLEMLKYCSSDDNTASTGSLAERRGDILAKIQSVGRLSRMFQTLREENEAVVALKGFCDGQLQKGLLLGGRDAIQTALSSFQKAMDLDKENLKRPNAEGKKPDISDEHTVGSLRRRKK</sequence>
<comment type="catalytic activity">
    <reaction evidence="1">
        <text>O-phospho-L-threonyl-[protein] + H2O = L-threonyl-[protein] + phosphate</text>
        <dbReference type="Rhea" id="RHEA:47004"/>
        <dbReference type="Rhea" id="RHEA-COMP:11060"/>
        <dbReference type="Rhea" id="RHEA-COMP:11605"/>
        <dbReference type="ChEBI" id="CHEBI:15377"/>
        <dbReference type="ChEBI" id="CHEBI:30013"/>
        <dbReference type="ChEBI" id="CHEBI:43474"/>
        <dbReference type="ChEBI" id="CHEBI:61977"/>
        <dbReference type="EC" id="3.1.3.16"/>
    </reaction>
</comment>
<gene>
    <name evidence="4" type="ORF">BLNAU_881</name>
</gene>
<evidence type="ECO:0000256" key="2">
    <source>
        <dbReference type="SAM" id="MobiDB-lite"/>
    </source>
</evidence>
<dbReference type="PRINTS" id="PR00114">
    <property type="entry name" value="STPHPHTASE"/>
</dbReference>
<dbReference type="PROSITE" id="PS00125">
    <property type="entry name" value="SER_THR_PHOSPHATASE"/>
    <property type="match status" value="1"/>
</dbReference>
<feature type="region of interest" description="Disordered" evidence="2">
    <location>
        <begin position="454"/>
        <end position="483"/>
    </location>
</feature>
<evidence type="ECO:0000313" key="4">
    <source>
        <dbReference type="EMBL" id="KAK2964350.1"/>
    </source>
</evidence>
<keyword evidence="5" id="KW-1185">Reference proteome</keyword>
<dbReference type="Pfam" id="PF00149">
    <property type="entry name" value="Metallophos"/>
    <property type="match status" value="1"/>
</dbReference>
<protein>
    <recommendedName>
        <fullName evidence="1">Serine/threonine-protein phosphatase</fullName>
        <ecNumber evidence="1">3.1.3.16</ecNumber>
    </recommendedName>
</protein>
<feature type="domain" description="Serine/threonine specific protein phosphatases" evidence="3">
    <location>
        <begin position="146"/>
        <end position="151"/>
    </location>
</feature>
<dbReference type="InterPro" id="IPR004843">
    <property type="entry name" value="Calcineurin-like_PHP"/>
</dbReference>
<keyword evidence="1 4" id="KW-0378">Hydrolase</keyword>
<reference evidence="4 5" key="1">
    <citation type="journal article" date="2022" name="bioRxiv">
        <title>Genomics of Preaxostyla Flagellates Illuminates Evolutionary Transitions and the Path Towards Mitochondrial Loss.</title>
        <authorList>
            <person name="Novak L.V.F."/>
            <person name="Treitli S.C."/>
            <person name="Pyrih J."/>
            <person name="Halakuc P."/>
            <person name="Pipaliya S.V."/>
            <person name="Vacek V."/>
            <person name="Brzon O."/>
            <person name="Soukal P."/>
            <person name="Eme L."/>
            <person name="Dacks J.B."/>
            <person name="Karnkowska A."/>
            <person name="Elias M."/>
            <person name="Hampl V."/>
        </authorList>
    </citation>
    <scope>NUCLEOTIDE SEQUENCE [LARGE SCALE GENOMIC DNA]</scope>
    <source>
        <strain evidence="4">NAU3</strain>
        <tissue evidence="4">Gut</tissue>
    </source>
</reference>
<accession>A0ABQ9YKR8</accession>
<evidence type="ECO:0000313" key="5">
    <source>
        <dbReference type="Proteomes" id="UP001281761"/>
    </source>
</evidence>